<dbReference type="PANTHER" id="PTHR10192:SF5">
    <property type="entry name" value="GEPHYRIN"/>
    <property type="match status" value="1"/>
</dbReference>
<keyword evidence="4 6" id="KW-0501">Molybdenum cofactor biosynthesis</keyword>
<dbReference type="InterPro" id="IPR036135">
    <property type="entry name" value="MoeA_linker/N_sf"/>
</dbReference>
<keyword evidence="9" id="KW-1185">Reference proteome</keyword>
<reference evidence="9" key="1">
    <citation type="submission" date="2020-01" db="EMBL/GenBank/DDBJ databases">
        <title>Sphingomonas sp. strain CSW-10.</title>
        <authorList>
            <person name="Chen W.-M."/>
        </authorList>
    </citation>
    <scope>NUCLEOTIDE SEQUENCE [LARGE SCALE GENOMIC DNA]</scope>
    <source>
        <strain evidence="9">FSY-8</strain>
    </source>
</reference>
<comment type="function">
    <text evidence="1 6">Catalyzes the insertion of molybdate into adenylated molybdopterin with the concomitant release of AMP.</text>
</comment>
<dbReference type="SUPFAM" id="SSF63882">
    <property type="entry name" value="MoeA N-terminal region -like"/>
    <property type="match status" value="1"/>
</dbReference>
<name>A0ABW9XC73_9SPHN</name>
<comment type="caution">
    <text evidence="8">The sequence shown here is derived from an EMBL/GenBank/DDBJ whole genome shotgun (WGS) entry which is preliminary data.</text>
</comment>
<comment type="similarity">
    <text evidence="3 6">Belongs to the MoeA family.</text>
</comment>
<dbReference type="Pfam" id="PF03453">
    <property type="entry name" value="MoeA_N"/>
    <property type="match status" value="1"/>
</dbReference>
<evidence type="ECO:0000256" key="5">
    <source>
        <dbReference type="ARBA" id="ARBA00047317"/>
    </source>
</evidence>
<comment type="catalytic activity">
    <reaction evidence="5">
        <text>adenylyl-molybdopterin + molybdate = Mo-molybdopterin + AMP + H(+)</text>
        <dbReference type="Rhea" id="RHEA:35047"/>
        <dbReference type="ChEBI" id="CHEBI:15378"/>
        <dbReference type="ChEBI" id="CHEBI:36264"/>
        <dbReference type="ChEBI" id="CHEBI:62727"/>
        <dbReference type="ChEBI" id="CHEBI:71302"/>
        <dbReference type="ChEBI" id="CHEBI:456215"/>
        <dbReference type="EC" id="2.10.1.1"/>
    </reaction>
</comment>
<dbReference type="SUPFAM" id="SSF63867">
    <property type="entry name" value="MoeA C-terminal domain-like"/>
    <property type="match status" value="1"/>
</dbReference>
<evidence type="ECO:0000256" key="1">
    <source>
        <dbReference type="ARBA" id="ARBA00002901"/>
    </source>
</evidence>
<dbReference type="Gene3D" id="3.40.980.10">
    <property type="entry name" value="MoaB/Mog-like domain"/>
    <property type="match status" value="1"/>
</dbReference>
<comment type="cofactor">
    <cofactor evidence="6">
        <name>Mg(2+)</name>
        <dbReference type="ChEBI" id="CHEBI:18420"/>
    </cofactor>
</comment>
<dbReference type="InterPro" id="IPR001453">
    <property type="entry name" value="MoaB/Mog_dom"/>
</dbReference>
<dbReference type="Gene3D" id="2.170.190.11">
    <property type="entry name" value="Molybdopterin biosynthesis moea protein, domain 3"/>
    <property type="match status" value="1"/>
</dbReference>
<dbReference type="EMBL" id="JAAAPO010000002">
    <property type="protein sequence ID" value="NBC36125.1"/>
    <property type="molecule type" value="Genomic_DNA"/>
</dbReference>
<keyword evidence="6" id="KW-0479">Metal-binding</keyword>
<dbReference type="InterPro" id="IPR005111">
    <property type="entry name" value="MoeA_C_domain_IV"/>
</dbReference>
<dbReference type="Proteomes" id="UP000753724">
    <property type="component" value="Unassembled WGS sequence"/>
</dbReference>
<dbReference type="SMART" id="SM00852">
    <property type="entry name" value="MoCF_biosynth"/>
    <property type="match status" value="1"/>
</dbReference>
<keyword evidence="6" id="KW-0460">Magnesium</keyword>
<dbReference type="Pfam" id="PF00994">
    <property type="entry name" value="MoCF_biosynth"/>
    <property type="match status" value="1"/>
</dbReference>
<sequence length="400" mass="40970">MAAPLPMEEAQARLIALAPALPHEHAGVEDALGRYLAAPLTALRRQPAADLSAMDGYALAADDLAGPWQVVGESAAGHPFAGRVAAGQAVRISTGALLPDGAGVVLLQEDCTREGDMLRLTGTPPTPQDRHIRRAGFDFSTGTAVLNAGTGIGPAQVALAIAAGHAHVPVRRRARVAIIDSGDELSAIGTPCAAHQIPASNGAMLAALLPAAACHIARHGPVPDRLDALVGALEACAGADLILTSGGASVGDHDLIRPALEAWGATIDFWKVAIRPGKPLLVARKGDTMVIGLPGNPVSSMVTAHLFALPVLRAMLGAAAPLPVTVRLPVAQDLAPGGQRREFRRGFWDGTQVWPNPMRDSSALAAMAASNCLIDCPADGPAVAAGQQVNVVLTNITTLV</sequence>
<evidence type="ECO:0000259" key="7">
    <source>
        <dbReference type="SMART" id="SM00852"/>
    </source>
</evidence>
<evidence type="ECO:0000256" key="2">
    <source>
        <dbReference type="ARBA" id="ARBA00005046"/>
    </source>
</evidence>
<dbReference type="Gene3D" id="3.90.105.10">
    <property type="entry name" value="Molybdopterin biosynthesis moea protein, domain 2"/>
    <property type="match status" value="1"/>
</dbReference>
<protein>
    <recommendedName>
        <fullName evidence="6">Molybdopterin molybdenumtransferase</fullName>
        <ecNumber evidence="6">2.10.1.1</ecNumber>
    </recommendedName>
</protein>
<dbReference type="PANTHER" id="PTHR10192">
    <property type="entry name" value="MOLYBDOPTERIN BIOSYNTHESIS PROTEIN"/>
    <property type="match status" value="1"/>
</dbReference>
<dbReference type="SUPFAM" id="SSF53218">
    <property type="entry name" value="Molybdenum cofactor biosynthesis proteins"/>
    <property type="match status" value="1"/>
</dbReference>
<comment type="pathway">
    <text evidence="2 6">Cofactor biosynthesis; molybdopterin biosynthesis.</text>
</comment>
<evidence type="ECO:0000256" key="4">
    <source>
        <dbReference type="ARBA" id="ARBA00023150"/>
    </source>
</evidence>
<organism evidence="8 9">
    <name type="scientific">Novosphingobium ovatum</name>
    <dbReference type="NCBI Taxonomy" id="1908523"/>
    <lineage>
        <taxon>Bacteria</taxon>
        <taxon>Pseudomonadati</taxon>
        <taxon>Pseudomonadota</taxon>
        <taxon>Alphaproteobacteria</taxon>
        <taxon>Sphingomonadales</taxon>
        <taxon>Sphingomonadaceae</taxon>
        <taxon>Novosphingobium</taxon>
    </lineage>
</organism>
<dbReference type="CDD" id="cd00887">
    <property type="entry name" value="MoeA"/>
    <property type="match status" value="1"/>
</dbReference>
<evidence type="ECO:0000313" key="8">
    <source>
        <dbReference type="EMBL" id="NBC36125.1"/>
    </source>
</evidence>
<keyword evidence="6" id="KW-0808">Transferase</keyword>
<dbReference type="PROSITE" id="PS01079">
    <property type="entry name" value="MOCF_BIOSYNTHESIS_2"/>
    <property type="match status" value="1"/>
</dbReference>
<dbReference type="Gene3D" id="2.40.340.10">
    <property type="entry name" value="MoeA, C-terminal, domain IV"/>
    <property type="match status" value="1"/>
</dbReference>
<dbReference type="InterPro" id="IPR036688">
    <property type="entry name" value="MoeA_C_domain_IV_sf"/>
</dbReference>
<proteinExistence type="inferred from homology"/>
<evidence type="ECO:0000256" key="3">
    <source>
        <dbReference type="ARBA" id="ARBA00010763"/>
    </source>
</evidence>
<keyword evidence="6" id="KW-0500">Molybdenum</keyword>
<feature type="domain" description="MoaB/Mog" evidence="7">
    <location>
        <begin position="177"/>
        <end position="314"/>
    </location>
</feature>
<dbReference type="EC" id="2.10.1.1" evidence="6"/>
<dbReference type="InterPro" id="IPR038987">
    <property type="entry name" value="MoeA-like"/>
</dbReference>
<accession>A0ABW9XC73</accession>
<evidence type="ECO:0000313" key="9">
    <source>
        <dbReference type="Proteomes" id="UP000753724"/>
    </source>
</evidence>
<gene>
    <name evidence="8" type="ORF">GTZ99_06080</name>
</gene>
<dbReference type="RefSeq" id="WP_161717372.1">
    <property type="nucleotide sequence ID" value="NZ_JAAAPO010000002.1"/>
</dbReference>
<dbReference type="InterPro" id="IPR008284">
    <property type="entry name" value="MoCF_biosynth_CS"/>
</dbReference>
<dbReference type="InterPro" id="IPR005110">
    <property type="entry name" value="MoeA_linker/N"/>
</dbReference>
<dbReference type="InterPro" id="IPR036425">
    <property type="entry name" value="MoaB/Mog-like_dom_sf"/>
</dbReference>
<evidence type="ECO:0000256" key="6">
    <source>
        <dbReference type="RuleBase" id="RU365090"/>
    </source>
</evidence>
<dbReference type="Pfam" id="PF03454">
    <property type="entry name" value="MoeA_C"/>
    <property type="match status" value="1"/>
</dbReference>